<comment type="caution">
    <text evidence="2">The sequence shown here is derived from an EMBL/GenBank/DDBJ whole genome shotgun (WGS) entry which is preliminary data.</text>
</comment>
<evidence type="ECO:0000313" key="2">
    <source>
        <dbReference type="EMBL" id="GFG89547.1"/>
    </source>
</evidence>
<dbReference type="PANTHER" id="PTHR33824:SF7">
    <property type="entry name" value="POLYKETIDE CYCLASE_DEHYDRASE AND LIPID TRANSPORT SUPERFAMILY PROTEIN"/>
    <property type="match status" value="1"/>
</dbReference>
<dbReference type="AlphaFoldDB" id="A0A7I9YLN3"/>
<accession>A0A7I9YLN3</accession>
<keyword evidence="3" id="KW-1185">Reference proteome</keyword>
<name>A0A7I9YLN3_MYCBU</name>
<dbReference type="CDD" id="cd07817">
    <property type="entry name" value="SRPBCC_8"/>
    <property type="match status" value="1"/>
</dbReference>
<dbReference type="InterPro" id="IPR047137">
    <property type="entry name" value="ORF3"/>
</dbReference>
<gene>
    <name evidence="2" type="ORF">MBOU_15890</name>
</gene>
<dbReference type="InterPro" id="IPR005031">
    <property type="entry name" value="COQ10_START"/>
</dbReference>
<dbReference type="SUPFAM" id="SSF55961">
    <property type="entry name" value="Bet v1-like"/>
    <property type="match status" value="1"/>
</dbReference>
<dbReference type="RefSeq" id="WP_163709977.1">
    <property type="nucleotide sequence ID" value="NZ_BLKZ01000001.1"/>
</dbReference>
<dbReference type="EMBL" id="BLKZ01000001">
    <property type="protein sequence ID" value="GFG89547.1"/>
    <property type="molecule type" value="Genomic_DNA"/>
</dbReference>
<feature type="domain" description="Coenzyme Q-binding protein COQ10 START" evidence="1">
    <location>
        <begin position="13"/>
        <end position="128"/>
    </location>
</feature>
<dbReference type="Pfam" id="PF03364">
    <property type="entry name" value="Polyketide_cyc"/>
    <property type="match status" value="1"/>
</dbReference>
<proteinExistence type="predicted"/>
<evidence type="ECO:0000313" key="3">
    <source>
        <dbReference type="Proteomes" id="UP000465360"/>
    </source>
</evidence>
<sequence length="144" mass="16034">MGSHISAAIEVRRSIETVYQQMTRFESFPQFIEGVVEVQQLDDTHLFCRIDVGTATRGLYIAITEQRAQDRVAWRSDDGGPAHSGSLSFQRIGDGATRVTAHMTIDPTAFADNAANRLGLLDRRMRSGLDEFKQFIESKGAQSK</sequence>
<organism evidence="2 3">
    <name type="scientific">Mycobacterium bourgelatii</name>
    <dbReference type="NCBI Taxonomy" id="1273442"/>
    <lineage>
        <taxon>Bacteria</taxon>
        <taxon>Bacillati</taxon>
        <taxon>Actinomycetota</taxon>
        <taxon>Actinomycetes</taxon>
        <taxon>Mycobacteriales</taxon>
        <taxon>Mycobacteriaceae</taxon>
        <taxon>Mycobacterium</taxon>
    </lineage>
</organism>
<evidence type="ECO:0000259" key="1">
    <source>
        <dbReference type="Pfam" id="PF03364"/>
    </source>
</evidence>
<dbReference type="Proteomes" id="UP000465360">
    <property type="component" value="Unassembled WGS sequence"/>
</dbReference>
<reference evidence="2 3" key="1">
    <citation type="journal article" date="2019" name="Emerg. Microbes Infect.">
        <title>Comprehensive subspecies identification of 175 nontuberculous mycobacteria species based on 7547 genomic profiles.</title>
        <authorList>
            <person name="Matsumoto Y."/>
            <person name="Kinjo T."/>
            <person name="Motooka D."/>
            <person name="Nabeya D."/>
            <person name="Jung N."/>
            <person name="Uechi K."/>
            <person name="Horii T."/>
            <person name="Iida T."/>
            <person name="Fujita J."/>
            <person name="Nakamura S."/>
        </authorList>
    </citation>
    <scope>NUCLEOTIDE SEQUENCE [LARGE SCALE GENOMIC DNA]</scope>
    <source>
        <strain evidence="2 3">JCM 30725</strain>
    </source>
</reference>
<dbReference type="InterPro" id="IPR023393">
    <property type="entry name" value="START-like_dom_sf"/>
</dbReference>
<dbReference type="PANTHER" id="PTHR33824">
    <property type="entry name" value="POLYKETIDE CYCLASE/DEHYDRASE AND LIPID TRANSPORT SUPERFAMILY PROTEIN"/>
    <property type="match status" value="1"/>
</dbReference>
<protein>
    <submittedName>
        <fullName evidence="2">Cyclase</fullName>
    </submittedName>
</protein>
<dbReference type="Gene3D" id="3.30.530.20">
    <property type="match status" value="1"/>
</dbReference>